<evidence type="ECO:0000256" key="1">
    <source>
        <dbReference type="ARBA" id="ARBA00022801"/>
    </source>
</evidence>
<accession>A0A381U906</accession>
<gene>
    <name evidence="3" type="ORF">METZ01_LOCUS75917</name>
</gene>
<name>A0A381U906_9ZZZZ</name>
<dbReference type="SUPFAM" id="SSF56317">
    <property type="entry name" value="Carbon-nitrogen hydrolase"/>
    <property type="match status" value="1"/>
</dbReference>
<dbReference type="GO" id="GO:0016811">
    <property type="term" value="F:hydrolase activity, acting on carbon-nitrogen (but not peptide) bonds, in linear amides"/>
    <property type="evidence" value="ECO:0007669"/>
    <property type="project" value="TreeGrafter"/>
</dbReference>
<keyword evidence="1" id="KW-0378">Hydrolase</keyword>
<reference evidence="3" key="1">
    <citation type="submission" date="2018-05" db="EMBL/GenBank/DDBJ databases">
        <authorList>
            <person name="Lanie J.A."/>
            <person name="Ng W.-L."/>
            <person name="Kazmierczak K.M."/>
            <person name="Andrzejewski T.M."/>
            <person name="Davidsen T.M."/>
            <person name="Wayne K.J."/>
            <person name="Tettelin H."/>
            <person name="Glass J.I."/>
            <person name="Rusch D."/>
            <person name="Podicherti R."/>
            <person name="Tsui H.-C.T."/>
            <person name="Winkler M.E."/>
        </authorList>
    </citation>
    <scope>NUCLEOTIDE SEQUENCE</scope>
</reference>
<dbReference type="PANTHER" id="PTHR43674:SF16">
    <property type="entry name" value="CARBON-NITROGEN FAMILY, PUTATIVE (AFU_ORTHOLOGUE AFUA_5G02350)-RELATED"/>
    <property type="match status" value="1"/>
</dbReference>
<sequence>MKINQPSVTKKLKKSNKNKAVKESRRNFLSYGATLLAGLPFISKSEAATETQKIPKLVGDSGSYAKVPLVKDVINLGLVQSVVNPVDGKNPAPGMKKNLDHMLWLIDAAQNYGGHKDYLAFHEFPITGWDQWTRNEILGFAISLPGHETEAIGQKAKEHDCYISFGTYAQYKEWPRHIMSVSVLIDPKGRIVSEQWKARNIHGVFVGFELFTTTVYDVLDRYVEMYGWDAVLPVARTDIGNIAISPCQMEPEIYRGLAMKGAELIIKTSSGGYNHIDTATVAQVNKLYTCIVNNSVSPENASFAESAGGGGTAVFDPRGNKVAEADTHHEEIVSTKLPMRAFRKNHKIPDIHHELIAHITDQYVSRYGPNGFLNYLPEGLKEAGEFFLKKSRW</sequence>
<dbReference type="EMBL" id="UINC01005710">
    <property type="protein sequence ID" value="SVA23063.1"/>
    <property type="molecule type" value="Genomic_DNA"/>
</dbReference>
<evidence type="ECO:0000259" key="2">
    <source>
        <dbReference type="PROSITE" id="PS50263"/>
    </source>
</evidence>
<dbReference type="Gene3D" id="3.60.110.10">
    <property type="entry name" value="Carbon-nitrogen hydrolase"/>
    <property type="match status" value="1"/>
</dbReference>
<dbReference type="AlphaFoldDB" id="A0A381U906"/>
<dbReference type="InterPro" id="IPR050345">
    <property type="entry name" value="Aliph_Amidase/BUP"/>
</dbReference>
<organism evidence="3">
    <name type="scientific">marine metagenome</name>
    <dbReference type="NCBI Taxonomy" id="408172"/>
    <lineage>
        <taxon>unclassified sequences</taxon>
        <taxon>metagenomes</taxon>
        <taxon>ecological metagenomes</taxon>
    </lineage>
</organism>
<protein>
    <recommendedName>
        <fullName evidence="2">CN hydrolase domain-containing protein</fullName>
    </recommendedName>
</protein>
<dbReference type="PROSITE" id="PS50263">
    <property type="entry name" value="CN_HYDROLASE"/>
    <property type="match status" value="1"/>
</dbReference>
<dbReference type="Pfam" id="PF00795">
    <property type="entry name" value="CN_hydrolase"/>
    <property type="match status" value="1"/>
</dbReference>
<feature type="domain" description="CN hydrolase" evidence="2">
    <location>
        <begin position="74"/>
        <end position="339"/>
    </location>
</feature>
<evidence type="ECO:0000313" key="3">
    <source>
        <dbReference type="EMBL" id="SVA23063.1"/>
    </source>
</evidence>
<dbReference type="PANTHER" id="PTHR43674">
    <property type="entry name" value="NITRILASE C965.09-RELATED"/>
    <property type="match status" value="1"/>
</dbReference>
<proteinExistence type="predicted"/>
<dbReference type="InterPro" id="IPR003010">
    <property type="entry name" value="C-N_Hydrolase"/>
</dbReference>
<dbReference type="InterPro" id="IPR036526">
    <property type="entry name" value="C-N_Hydrolase_sf"/>
</dbReference>